<dbReference type="PROSITE" id="PS51898">
    <property type="entry name" value="TYR_RECOMBINASE"/>
    <property type="match status" value="1"/>
</dbReference>
<proteinExistence type="inferred from homology"/>
<evidence type="ECO:0000313" key="6">
    <source>
        <dbReference type="EMBL" id="MBU2739865.1"/>
    </source>
</evidence>
<protein>
    <submittedName>
        <fullName evidence="6">Site-specific integrase</fullName>
    </submittedName>
</protein>
<gene>
    <name evidence="6" type="ORF">HJG40_13990</name>
</gene>
<dbReference type="PANTHER" id="PTHR30349">
    <property type="entry name" value="PHAGE INTEGRASE-RELATED"/>
    <property type="match status" value="1"/>
</dbReference>
<sequence>MAYIEKREGKTGVTYRAQIKRKGAPILSKTFKRKTDAEAWAKKQEVAMIEGEHFPERAAQRHTFSEAAERYMAEHLPTLSSPDTRARNVEWWTAKLGRLRLSGVTPEIINEHLKALSEEPIRNGKTRTASTINHYRIAVTHVLKMARKWGWIGTLQTDRVTRVKIDNARVRYLDDDELPRLLDAVKHHPDLNLVVLLALGTGARAGELLGLTWQQVDLKKRQILLTKTKNGDMRTLPVPEQCISLLAGRVRRLDTPLIFPSHRHPQTPIDLRRPWTEALAAAEIENFHFHDLRHSAASYLVQQGVSLVAVAALLGHRTLQMTKRYSHLAPEHLAELGSKLDDKLGGAR</sequence>
<dbReference type="RefSeq" id="WP_215864741.1">
    <property type="nucleotide sequence ID" value="NZ_JABELD010000143.1"/>
</dbReference>
<dbReference type="Gene3D" id="1.10.150.130">
    <property type="match status" value="1"/>
</dbReference>
<keyword evidence="2" id="KW-0229">DNA integration</keyword>
<dbReference type="InterPro" id="IPR013762">
    <property type="entry name" value="Integrase-like_cat_sf"/>
</dbReference>
<dbReference type="Pfam" id="PF00589">
    <property type="entry name" value="Phage_integrase"/>
    <property type="match status" value="1"/>
</dbReference>
<comment type="similarity">
    <text evidence="1">Belongs to the 'phage' integrase family.</text>
</comment>
<accession>A0ABS5ZTN0</accession>
<dbReference type="EMBL" id="JABELD010000143">
    <property type="protein sequence ID" value="MBU2739865.1"/>
    <property type="molecule type" value="Genomic_DNA"/>
</dbReference>
<reference evidence="6 7" key="1">
    <citation type="journal article" date="2021" name="ISME J.">
        <title>Genomic evolution of the class Acidithiobacillia: deep-branching Proteobacteria living in extreme acidic conditions.</title>
        <authorList>
            <person name="Moya-Beltran A."/>
            <person name="Beard S."/>
            <person name="Rojas-Villalobos C."/>
            <person name="Issotta F."/>
            <person name="Gallardo Y."/>
            <person name="Ulloa R."/>
            <person name="Giaveno A."/>
            <person name="Degli Esposti M."/>
            <person name="Johnson D.B."/>
            <person name="Quatrini R."/>
        </authorList>
    </citation>
    <scope>NUCLEOTIDE SEQUENCE [LARGE SCALE GENOMIC DNA]</scope>
    <source>
        <strain evidence="6 7">ATCC 19703</strain>
    </source>
</reference>
<keyword evidence="3" id="KW-0238">DNA-binding</keyword>
<dbReference type="SUPFAM" id="SSF56349">
    <property type="entry name" value="DNA breaking-rejoining enzymes"/>
    <property type="match status" value="1"/>
</dbReference>
<keyword evidence="7" id="KW-1185">Reference proteome</keyword>
<evidence type="ECO:0000256" key="3">
    <source>
        <dbReference type="ARBA" id="ARBA00023125"/>
    </source>
</evidence>
<dbReference type="InterPro" id="IPR011010">
    <property type="entry name" value="DNA_brk_join_enz"/>
</dbReference>
<dbReference type="Proteomes" id="UP001197028">
    <property type="component" value="Unassembled WGS sequence"/>
</dbReference>
<evidence type="ECO:0000256" key="4">
    <source>
        <dbReference type="ARBA" id="ARBA00023172"/>
    </source>
</evidence>
<dbReference type="InterPro" id="IPR010998">
    <property type="entry name" value="Integrase_recombinase_N"/>
</dbReference>
<dbReference type="Gene3D" id="1.10.443.10">
    <property type="entry name" value="Intergrase catalytic core"/>
    <property type="match status" value="1"/>
</dbReference>
<evidence type="ECO:0000256" key="1">
    <source>
        <dbReference type="ARBA" id="ARBA00008857"/>
    </source>
</evidence>
<dbReference type="InterPro" id="IPR002104">
    <property type="entry name" value="Integrase_catalytic"/>
</dbReference>
<dbReference type="CDD" id="cd00796">
    <property type="entry name" value="INT_Rci_Hp1_C"/>
    <property type="match status" value="1"/>
</dbReference>
<comment type="caution">
    <text evidence="6">The sequence shown here is derived from an EMBL/GenBank/DDBJ whole genome shotgun (WGS) entry which is preliminary data.</text>
</comment>
<evidence type="ECO:0000259" key="5">
    <source>
        <dbReference type="PROSITE" id="PS51898"/>
    </source>
</evidence>
<dbReference type="PANTHER" id="PTHR30349:SF64">
    <property type="entry name" value="PROPHAGE INTEGRASE INTD-RELATED"/>
    <property type="match status" value="1"/>
</dbReference>
<dbReference type="InterPro" id="IPR050090">
    <property type="entry name" value="Tyrosine_recombinase_XerCD"/>
</dbReference>
<name>A0ABS5ZTN0_9PROT</name>
<evidence type="ECO:0000256" key="2">
    <source>
        <dbReference type="ARBA" id="ARBA00022908"/>
    </source>
</evidence>
<evidence type="ECO:0000313" key="7">
    <source>
        <dbReference type="Proteomes" id="UP001197028"/>
    </source>
</evidence>
<feature type="domain" description="Tyr recombinase" evidence="5">
    <location>
        <begin position="168"/>
        <end position="338"/>
    </location>
</feature>
<organism evidence="6 7">
    <name type="scientific">Acidithiobacillus concretivorus</name>
    <dbReference type="NCBI Taxonomy" id="3063952"/>
    <lineage>
        <taxon>Bacteria</taxon>
        <taxon>Pseudomonadati</taxon>
        <taxon>Pseudomonadota</taxon>
        <taxon>Acidithiobacillia</taxon>
        <taxon>Acidithiobacillales</taxon>
        <taxon>Acidithiobacillaceae</taxon>
        <taxon>Acidithiobacillus</taxon>
    </lineage>
</organism>
<keyword evidence="4" id="KW-0233">DNA recombination</keyword>